<evidence type="ECO:0008006" key="3">
    <source>
        <dbReference type="Google" id="ProtNLM"/>
    </source>
</evidence>
<dbReference type="RefSeq" id="WP_207310157.1">
    <property type="nucleotide sequence ID" value="NZ_SJPG01000001.1"/>
</dbReference>
<dbReference type="PIRSF" id="PIRSF026426">
    <property type="entry name" value="DUF1499"/>
    <property type="match status" value="1"/>
</dbReference>
<comment type="caution">
    <text evidence="1">The sequence shown here is derived from an EMBL/GenBank/DDBJ whole genome shotgun (WGS) entry which is preliminary data.</text>
</comment>
<dbReference type="EMBL" id="SJPG01000001">
    <property type="protein sequence ID" value="TWT62602.1"/>
    <property type="molecule type" value="Genomic_DNA"/>
</dbReference>
<protein>
    <recommendedName>
        <fullName evidence="3">DUF1499 domain-containing protein</fullName>
    </recommendedName>
</protein>
<dbReference type="PANTHER" id="PTHR34801:SF6">
    <property type="entry name" value="SLL1620 PROTEIN"/>
    <property type="match status" value="1"/>
</dbReference>
<name>A0A5C5XLK2_9PLAN</name>
<evidence type="ECO:0000313" key="1">
    <source>
        <dbReference type="EMBL" id="TWT62602.1"/>
    </source>
</evidence>
<dbReference type="AlphaFoldDB" id="A0A5C5XLK2"/>
<dbReference type="PANTHER" id="PTHR34801">
    <property type="entry name" value="EXPRESSED PROTEIN"/>
    <property type="match status" value="1"/>
</dbReference>
<keyword evidence="2" id="KW-1185">Reference proteome</keyword>
<dbReference type="Proteomes" id="UP000316095">
    <property type="component" value="Unassembled WGS sequence"/>
</dbReference>
<gene>
    <name evidence="1" type="ORF">Pan54_33450</name>
</gene>
<sequence length="160" mass="18049">MKLRLPKTPVGKFAACAFLAVLVFMVMMRVRAAISIPGELGVTEMKLAPCPDTPNCVSTQTDQADKLLPPIPYTGSEESALNRITQILQQLPRTKIVEEKHNYVHAECRSFLFRFVDDVEFLIDDSEKLIHFRSAARVGYSDLGVNRQRMQGFTRKFGES</sequence>
<dbReference type="InterPro" id="IPR010865">
    <property type="entry name" value="DUF1499"/>
</dbReference>
<evidence type="ECO:0000313" key="2">
    <source>
        <dbReference type="Proteomes" id="UP000316095"/>
    </source>
</evidence>
<proteinExistence type="predicted"/>
<dbReference type="Pfam" id="PF07386">
    <property type="entry name" value="DUF1499"/>
    <property type="match status" value="1"/>
</dbReference>
<accession>A0A5C5XLK2</accession>
<organism evidence="1 2">
    <name type="scientific">Rubinisphaera italica</name>
    <dbReference type="NCBI Taxonomy" id="2527969"/>
    <lineage>
        <taxon>Bacteria</taxon>
        <taxon>Pseudomonadati</taxon>
        <taxon>Planctomycetota</taxon>
        <taxon>Planctomycetia</taxon>
        <taxon>Planctomycetales</taxon>
        <taxon>Planctomycetaceae</taxon>
        <taxon>Rubinisphaera</taxon>
    </lineage>
</organism>
<reference evidence="1 2" key="1">
    <citation type="submission" date="2019-02" db="EMBL/GenBank/DDBJ databases">
        <title>Deep-cultivation of Planctomycetes and their phenomic and genomic characterization uncovers novel biology.</title>
        <authorList>
            <person name="Wiegand S."/>
            <person name="Jogler M."/>
            <person name="Boedeker C."/>
            <person name="Pinto D."/>
            <person name="Vollmers J."/>
            <person name="Rivas-Marin E."/>
            <person name="Kohn T."/>
            <person name="Peeters S.H."/>
            <person name="Heuer A."/>
            <person name="Rast P."/>
            <person name="Oberbeckmann S."/>
            <person name="Bunk B."/>
            <person name="Jeske O."/>
            <person name="Meyerdierks A."/>
            <person name="Storesund J.E."/>
            <person name="Kallscheuer N."/>
            <person name="Luecker S."/>
            <person name="Lage O.M."/>
            <person name="Pohl T."/>
            <person name="Merkel B.J."/>
            <person name="Hornburger P."/>
            <person name="Mueller R.-W."/>
            <person name="Bruemmer F."/>
            <person name="Labrenz M."/>
            <person name="Spormann A.M."/>
            <person name="Op Den Camp H."/>
            <person name="Overmann J."/>
            <person name="Amann R."/>
            <person name="Jetten M.S.M."/>
            <person name="Mascher T."/>
            <person name="Medema M.H."/>
            <person name="Devos D.P."/>
            <person name="Kaster A.-K."/>
            <person name="Ovreas L."/>
            <person name="Rohde M."/>
            <person name="Galperin M.Y."/>
            <person name="Jogler C."/>
        </authorList>
    </citation>
    <scope>NUCLEOTIDE SEQUENCE [LARGE SCALE GENOMIC DNA]</scope>
    <source>
        <strain evidence="1 2">Pan54</strain>
    </source>
</reference>